<comment type="caution">
    <text evidence="1">The sequence shown here is derived from an EMBL/GenBank/DDBJ whole genome shotgun (WGS) entry which is preliminary data.</text>
</comment>
<proteinExistence type="predicted"/>
<dbReference type="AlphaFoldDB" id="A0A835MIW4"/>
<evidence type="ECO:0000313" key="2">
    <source>
        <dbReference type="Proteomes" id="UP000657918"/>
    </source>
</evidence>
<dbReference type="Proteomes" id="UP000657918">
    <property type="component" value="Unassembled WGS sequence"/>
</dbReference>
<name>A0A835MIW4_9ROSI</name>
<reference evidence="1 2" key="1">
    <citation type="submission" date="2020-10" db="EMBL/GenBank/DDBJ databases">
        <title>Plant Genome Project.</title>
        <authorList>
            <person name="Zhang R.-G."/>
        </authorList>
    </citation>
    <scope>NUCLEOTIDE SEQUENCE [LARGE SCALE GENOMIC DNA]</scope>
    <source>
        <strain evidence="1">FAFU-HL-1</strain>
        <tissue evidence="1">Leaf</tissue>
    </source>
</reference>
<organism evidence="1 2">
    <name type="scientific">Salix dunnii</name>
    <dbReference type="NCBI Taxonomy" id="1413687"/>
    <lineage>
        <taxon>Eukaryota</taxon>
        <taxon>Viridiplantae</taxon>
        <taxon>Streptophyta</taxon>
        <taxon>Embryophyta</taxon>
        <taxon>Tracheophyta</taxon>
        <taxon>Spermatophyta</taxon>
        <taxon>Magnoliopsida</taxon>
        <taxon>eudicotyledons</taxon>
        <taxon>Gunneridae</taxon>
        <taxon>Pentapetalae</taxon>
        <taxon>rosids</taxon>
        <taxon>fabids</taxon>
        <taxon>Malpighiales</taxon>
        <taxon>Salicaceae</taxon>
        <taxon>Saliceae</taxon>
        <taxon>Salix</taxon>
    </lineage>
</organism>
<sequence length="73" mass="8721">MDTNQFYKRSLMLPFPSHNDSCFLICFKKRKNLASFIFRIECPPPPKIPFQPLCSVVVRFLILYPYQFSVFRV</sequence>
<gene>
    <name evidence="1" type="ORF">SADUNF_Sadunf15G0033300</name>
</gene>
<evidence type="ECO:0000313" key="1">
    <source>
        <dbReference type="EMBL" id="KAF9667535.1"/>
    </source>
</evidence>
<keyword evidence="2" id="KW-1185">Reference proteome</keyword>
<accession>A0A835MIW4</accession>
<protein>
    <submittedName>
        <fullName evidence="1">Uncharacterized protein</fullName>
    </submittedName>
</protein>
<dbReference type="EMBL" id="JADGMS010000015">
    <property type="protein sequence ID" value="KAF9667535.1"/>
    <property type="molecule type" value="Genomic_DNA"/>
</dbReference>